<name>A0A518D7R1_9BACT</name>
<evidence type="ECO:0000256" key="4">
    <source>
        <dbReference type="SAM" id="SignalP"/>
    </source>
</evidence>
<sequence precursor="true">MKPANPRPTLLGLCAALTLAAAAGCNTVASQTNNAEGVRLYQQGAYHQAAGKFQQAIANTPDQPDGYYNLAASLHRSGIQQNRPEDLRQAEVVYNQCLERNPNYPECYRGLAVLLVDTDRRDAAFRLLNNWAAASPTDPEPRIELARLLEESGQPQQAKTQLVDALAIDVNNSRALAALGRIRDQEGDYQQALANYQRALAIDGSQTALAARIAQLQGASVTTPQMAAAPTGTRVSQGFQPTVKY</sequence>
<keyword evidence="4" id="KW-0732">Signal</keyword>
<keyword evidence="2 3" id="KW-0802">TPR repeat</keyword>
<keyword evidence="1" id="KW-0677">Repeat</keyword>
<dbReference type="PANTHER" id="PTHR45586:SF1">
    <property type="entry name" value="LIPOPOLYSACCHARIDE ASSEMBLY PROTEIN B"/>
    <property type="match status" value="1"/>
</dbReference>
<dbReference type="PANTHER" id="PTHR45586">
    <property type="entry name" value="TPR REPEAT-CONTAINING PROTEIN PA4667"/>
    <property type="match status" value="1"/>
</dbReference>
<dbReference type="Gene3D" id="1.25.40.10">
    <property type="entry name" value="Tetratricopeptide repeat domain"/>
    <property type="match status" value="2"/>
</dbReference>
<dbReference type="SMART" id="SM00028">
    <property type="entry name" value="TPR"/>
    <property type="match status" value="4"/>
</dbReference>
<evidence type="ECO:0000313" key="5">
    <source>
        <dbReference type="EMBL" id="QDU87501.1"/>
    </source>
</evidence>
<dbReference type="RefSeq" id="WP_197527261.1">
    <property type="nucleotide sequence ID" value="NZ_CP036291.1"/>
</dbReference>
<dbReference type="InterPro" id="IPR011990">
    <property type="entry name" value="TPR-like_helical_dom_sf"/>
</dbReference>
<dbReference type="PROSITE" id="PS50005">
    <property type="entry name" value="TPR"/>
    <property type="match status" value="1"/>
</dbReference>
<dbReference type="Proteomes" id="UP000317429">
    <property type="component" value="Chromosome"/>
</dbReference>
<dbReference type="InterPro" id="IPR019734">
    <property type="entry name" value="TPR_rpt"/>
</dbReference>
<dbReference type="PROSITE" id="PS51257">
    <property type="entry name" value="PROKAR_LIPOPROTEIN"/>
    <property type="match status" value="1"/>
</dbReference>
<organism evidence="5 6">
    <name type="scientific">Pirellulimonas nuda</name>
    <dbReference type="NCBI Taxonomy" id="2528009"/>
    <lineage>
        <taxon>Bacteria</taxon>
        <taxon>Pseudomonadati</taxon>
        <taxon>Planctomycetota</taxon>
        <taxon>Planctomycetia</taxon>
        <taxon>Pirellulales</taxon>
        <taxon>Lacipirellulaceae</taxon>
        <taxon>Pirellulimonas</taxon>
    </lineage>
</organism>
<feature type="signal peptide" evidence="4">
    <location>
        <begin position="1"/>
        <end position="23"/>
    </location>
</feature>
<dbReference type="InterPro" id="IPR051012">
    <property type="entry name" value="CellSynth/LPSAsmb/PSIAsmb"/>
</dbReference>
<dbReference type="AlphaFoldDB" id="A0A518D7R1"/>
<protein>
    <submittedName>
        <fullName evidence="5">Cellulose synthase subunit BcsC</fullName>
    </submittedName>
</protein>
<feature type="chain" id="PRO_5021748306" evidence="4">
    <location>
        <begin position="24"/>
        <end position="245"/>
    </location>
</feature>
<dbReference type="EMBL" id="CP036291">
    <property type="protein sequence ID" value="QDU87501.1"/>
    <property type="molecule type" value="Genomic_DNA"/>
</dbReference>
<proteinExistence type="predicted"/>
<accession>A0A518D7R1</accession>
<dbReference type="KEGG" id="pnd:Pla175_08630"/>
<evidence type="ECO:0000256" key="1">
    <source>
        <dbReference type="ARBA" id="ARBA00022737"/>
    </source>
</evidence>
<dbReference type="Pfam" id="PF14559">
    <property type="entry name" value="TPR_19"/>
    <property type="match status" value="1"/>
</dbReference>
<evidence type="ECO:0000256" key="3">
    <source>
        <dbReference type="PROSITE-ProRule" id="PRU00339"/>
    </source>
</evidence>
<reference evidence="5 6" key="1">
    <citation type="submission" date="2019-02" db="EMBL/GenBank/DDBJ databases">
        <title>Deep-cultivation of Planctomycetes and their phenomic and genomic characterization uncovers novel biology.</title>
        <authorList>
            <person name="Wiegand S."/>
            <person name="Jogler M."/>
            <person name="Boedeker C."/>
            <person name="Pinto D."/>
            <person name="Vollmers J."/>
            <person name="Rivas-Marin E."/>
            <person name="Kohn T."/>
            <person name="Peeters S.H."/>
            <person name="Heuer A."/>
            <person name="Rast P."/>
            <person name="Oberbeckmann S."/>
            <person name="Bunk B."/>
            <person name="Jeske O."/>
            <person name="Meyerdierks A."/>
            <person name="Storesund J.E."/>
            <person name="Kallscheuer N."/>
            <person name="Luecker S."/>
            <person name="Lage O.M."/>
            <person name="Pohl T."/>
            <person name="Merkel B.J."/>
            <person name="Hornburger P."/>
            <person name="Mueller R.-W."/>
            <person name="Bruemmer F."/>
            <person name="Labrenz M."/>
            <person name="Spormann A.M."/>
            <person name="Op den Camp H."/>
            <person name="Overmann J."/>
            <person name="Amann R."/>
            <person name="Jetten M.S.M."/>
            <person name="Mascher T."/>
            <person name="Medema M.H."/>
            <person name="Devos D.P."/>
            <person name="Kaster A.-K."/>
            <person name="Ovreas L."/>
            <person name="Rohde M."/>
            <person name="Galperin M.Y."/>
            <person name="Jogler C."/>
        </authorList>
    </citation>
    <scope>NUCLEOTIDE SEQUENCE [LARGE SCALE GENOMIC DNA]</scope>
    <source>
        <strain evidence="5 6">Pla175</strain>
    </source>
</reference>
<keyword evidence="6" id="KW-1185">Reference proteome</keyword>
<feature type="repeat" description="TPR" evidence="3">
    <location>
        <begin position="173"/>
        <end position="206"/>
    </location>
</feature>
<evidence type="ECO:0000313" key="6">
    <source>
        <dbReference type="Proteomes" id="UP000317429"/>
    </source>
</evidence>
<dbReference type="SUPFAM" id="SSF48452">
    <property type="entry name" value="TPR-like"/>
    <property type="match status" value="1"/>
</dbReference>
<gene>
    <name evidence="5" type="ORF">Pla175_08630</name>
</gene>
<dbReference type="Pfam" id="PF13414">
    <property type="entry name" value="TPR_11"/>
    <property type="match status" value="1"/>
</dbReference>
<evidence type="ECO:0000256" key="2">
    <source>
        <dbReference type="ARBA" id="ARBA00022803"/>
    </source>
</evidence>